<feature type="transmembrane region" description="Helical" evidence="1">
    <location>
        <begin position="29"/>
        <end position="48"/>
    </location>
</feature>
<dbReference type="Proteomes" id="UP001196843">
    <property type="component" value="Unassembled WGS sequence"/>
</dbReference>
<dbReference type="EMBL" id="JAEUAW010000007">
    <property type="protein sequence ID" value="MBW9094143.1"/>
    <property type="molecule type" value="Genomic_DNA"/>
</dbReference>
<evidence type="ECO:0000313" key="3">
    <source>
        <dbReference type="EMBL" id="MBW9094143.1"/>
    </source>
</evidence>
<dbReference type="RefSeq" id="WP_220300862.1">
    <property type="nucleotide sequence ID" value="NZ_JAEUAW010000007.1"/>
</dbReference>
<keyword evidence="4" id="KW-1185">Reference proteome</keyword>
<organism evidence="3 4">
    <name type="scientific">Microbacterium jejuense</name>
    <dbReference type="NCBI Taxonomy" id="1263637"/>
    <lineage>
        <taxon>Bacteria</taxon>
        <taxon>Bacillati</taxon>
        <taxon>Actinomycetota</taxon>
        <taxon>Actinomycetes</taxon>
        <taxon>Micrococcales</taxon>
        <taxon>Microbacteriaceae</taxon>
        <taxon>Microbacterium</taxon>
    </lineage>
</organism>
<dbReference type="Pfam" id="PF04892">
    <property type="entry name" value="VanZ"/>
    <property type="match status" value="1"/>
</dbReference>
<evidence type="ECO:0000256" key="1">
    <source>
        <dbReference type="SAM" id="Phobius"/>
    </source>
</evidence>
<feature type="domain" description="VanZ-like" evidence="2">
    <location>
        <begin position="34"/>
        <end position="145"/>
    </location>
</feature>
<keyword evidence="1" id="KW-1133">Transmembrane helix</keyword>
<comment type="caution">
    <text evidence="3">The sequence shown here is derived from an EMBL/GenBank/DDBJ whole genome shotgun (WGS) entry which is preliminary data.</text>
</comment>
<evidence type="ECO:0000259" key="2">
    <source>
        <dbReference type="Pfam" id="PF04892"/>
    </source>
</evidence>
<keyword evidence="1" id="KW-0812">Transmembrane</keyword>
<gene>
    <name evidence="3" type="ORF">JNB62_10655</name>
</gene>
<reference evidence="3 4" key="1">
    <citation type="journal article" date="2021" name="MBio">
        <title>Poor Competitiveness of Bradyrhizobium in Pigeon Pea Root Colonization in Indian Soils.</title>
        <authorList>
            <person name="Chalasani D."/>
            <person name="Basu A."/>
            <person name="Pullabhotla S.V.S.R.N."/>
            <person name="Jorrin B."/>
            <person name="Neal A.L."/>
            <person name="Poole P.S."/>
            <person name="Podile A.R."/>
            <person name="Tkacz A."/>
        </authorList>
    </citation>
    <scope>NUCLEOTIDE SEQUENCE [LARGE SCALE GENOMIC DNA]</scope>
    <source>
        <strain evidence="3 4">HU14</strain>
    </source>
</reference>
<sequence length="167" mass="17639">MTGTPAVAHVTAPTAVVATVARRRDQRSAIGLLAVYGLILALIAFWPMPVDRGASGLLRAISQVVPWLTYDVIETTANVALFVPFGVLLALALPLDRGLVVPLALLTTLTIESGQALFLAERTPSLRDVVANVAGARIGLAIVRVVERRAHLSPSRERPSAPRGSHG</sequence>
<proteinExistence type="predicted"/>
<evidence type="ECO:0000313" key="4">
    <source>
        <dbReference type="Proteomes" id="UP001196843"/>
    </source>
</evidence>
<keyword evidence="1" id="KW-0472">Membrane</keyword>
<name>A0ABS7HMS5_9MICO</name>
<protein>
    <submittedName>
        <fullName evidence="3">VanZ family protein</fullName>
    </submittedName>
</protein>
<dbReference type="InterPro" id="IPR006976">
    <property type="entry name" value="VanZ-like"/>
</dbReference>
<feature type="transmembrane region" description="Helical" evidence="1">
    <location>
        <begin position="68"/>
        <end position="92"/>
    </location>
</feature>
<accession>A0ABS7HMS5</accession>